<gene>
    <name evidence="1" type="ORF">METZ01_LOCUS461570</name>
</gene>
<sequence length="40" mass="4398">MFNFVRAYSFGIGFATSFLSFPFGADIKCPPGQVPKDIHS</sequence>
<evidence type="ECO:0000313" key="1">
    <source>
        <dbReference type="EMBL" id="SVE08716.1"/>
    </source>
</evidence>
<name>A0A383ALC1_9ZZZZ</name>
<accession>A0A383ALC1</accession>
<proteinExistence type="predicted"/>
<protein>
    <submittedName>
        <fullName evidence="1">Uncharacterized protein</fullName>
    </submittedName>
</protein>
<dbReference type="EMBL" id="UINC01193215">
    <property type="protein sequence ID" value="SVE08716.1"/>
    <property type="molecule type" value="Genomic_DNA"/>
</dbReference>
<feature type="non-terminal residue" evidence="1">
    <location>
        <position position="40"/>
    </location>
</feature>
<dbReference type="AlphaFoldDB" id="A0A383ALC1"/>
<organism evidence="1">
    <name type="scientific">marine metagenome</name>
    <dbReference type="NCBI Taxonomy" id="408172"/>
    <lineage>
        <taxon>unclassified sequences</taxon>
        <taxon>metagenomes</taxon>
        <taxon>ecological metagenomes</taxon>
    </lineage>
</organism>
<reference evidence="1" key="1">
    <citation type="submission" date="2018-05" db="EMBL/GenBank/DDBJ databases">
        <authorList>
            <person name="Lanie J.A."/>
            <person name="Ng W.-L."/>
            <person name="Kazmierczak K.M."/>
            <person name="Andrzejewski T.M."/>
            <person name="Davidsen T.M."/>
            <person name="Wayne K.J."/>
            <person name="Tettelin H."/>
            <person name="Glass J.I."/>
            <person name="Rusch D."/>
            <person name="Podicherti R."/>
            <person name="Tsui H.-C.T."/>
            <person name="Winkler M.E."/>
        </authorList>
    </citation>
    <scope>NUCLEOTIDE SEQUENCE</scope>
</reference>